<keyword evidence="3" id="KW-1185">Reference proteome</keyword>
<reference evidence="2 3" key="1">
    <citation type="submission" date="2021-06" db="EMBL/GenBank/DDBJ databases">
        <authorList>
            <person name="Palmer J.M."/>
        </authorList>
    </citation>
    <scope>NUCLEOTIDE SEQUENCE [LARGE SCALE GENOMIC DNA]</scope>
    <source>
        <strain evidence="2 3">GA_2019</strain>
        <tissue evidence="2">Muscle</tissue>
    </source>
</reference>
<organism evidence="2 3">
    <name type="scientific">Goodea atripinnis</name>
    <dbReference type="NCBI Taxonomy" id="208336"/>
    <lineage>
        <taxon>Eukaryota</taxon>
        <taxon>Metazoa</taxon>
        <taxon>Chordata</taxon>
        <taxon>Craniata</taxon>
        <taxon>Vertebrata</taxon>
        <taxon>Euteleostomi</taxon>
        <taxon>Actinopterygii</taxon>
        <taxon>Neopterygii</taxon>
        <taxon>Teleostei</taxon>
        <taxon>Neoteleostei</taxon>
        <taxon>Acanthomorphata</taxon>
        <taxon>Ovalentaria</taxon>
        <taxon>Atherinomorphae</taxon>
        <taxon>Cyprinodontiformes</taxon>
        <taxon>Goodeidae</taxon>
        <taxon>Goodea</taxon>
    </lineage>
</organism>
<evidence type="ECO:0000313" key="2">
    <source>
        <dbReference type="EMBL" id="MEQ2174713.1"/>
    </source>
</evidence>
<comment type="caution">
    <text evidence="2">The sequence shown here is derived from an EMBL/GenBank/DDBJ whole genome shotgun (WGS) entry which is preliminary data.</text>
</comment>
<protein>
    <submittedName>
        <fullName evidence="2">Uncharacterized protein</fullName>
    </submittedName>
</protein>
<accession>A0ABV0NTK7</accession>
<sequence length="128" mass="14792">MENPQPSTSRPLPVPVRNHKQKGQTKGKQSSHRKNYVQPKHQGVFLSLKGCLTTFISSHSVQHDSVQQYKLIRFCLDKQIVAARESDWSESHPYSFTKDAHSLQVKKRQALKERQQVPTHVIQTIHEE</sequence>
<feature type="region of interest" description="Disordered" evidence="1">
    <location>
        <begin position="1"/>
        <end position="38"/>
    </location>
</feature>
<proteinExistence type="predicted"/>
<evidence type="ECO:0000313" key="3">
    <source>
        <dbReference type="Proteomes" id="UP001476798"/>
    </source>
</evidence>
<feature type="compositionally biased region" description="Basic residues" evidence="1">
    <location>
        <begin position="17"/>
        <end position="35"/>
    </location>
</feature>
<feature type="compositionally biased region" description="Polar residues" evidence="1">
    <location>
        <begin position="1"/>
        <end position="10"/>
    </location>
</feature>
<dbReference type="EMBL" id="JAHRIO010050606">
    <property type="protein sequence ID" value="MEQ2174713.1"/>
    <property type="molecule type" value="Genomic_DNA"/>
</dbReference>
<gene>
    <name evidence="2" type="ORF">GOODEAATRI_010647</name>
</gene>
<evidence type="ECO:0000256" key="1">
    <source>
        <dbReference type="SAM" id="MobiDB-lite"/>
    </source>
</evidence>
<name>A0ABV0NTK7_9TELE</name>
<dbReference type="Proteomes" id="UP001476798">
    <property type="component" value="Unassembled WGS sequence"/>
</dbReference>